<dbReference type="EMBL" id="JAEPRJ010000001">
    <property type="protein sequence ID" value="MBK5896606.1"/>
    <property type="molecule type" value="Genomic_DNA"/>
</dbReference>
<dbReference type="RefSeq" id="WP_208428167.1">
    <property type="nucleotide sequence ID" value="NZ_JAEPRJ010000001.1"/>
</dbReference>
<keyword evidence="2" id="KW-1185">Reference proteome</keyword>
<name>A0ABS1IXJ4_9FIRM</name>
<proteinExistence type="predicted"/>
<comment type="caution">
    <text evidence="1">The sequence shown here is derived from an EMBL/GenBank/DDBJ whole genome shotgun (WGS) entry which is preliminary data.</text>
</comment>
<accession>A0ABS1IXJ4</accession>
<reference evidence="1 2" key="1">
    <citation type="submission" date="2021-01" db="EMBL/GenBank/DDBJ databases">
        <title>Isolation and description of Catonella massiliensis sp. nov., a novel Catonella species, isolated from a stable periodontitis subject.</title>
        <authorList>
            <person name="Antezack A."/>
            <person name="Boxberger M."/>
            <person name="La Scola B."/>
            <person name="Monnet-Corti V."/>
        </authorList>
    </citation>
    <scope>NUCLEOTIDE SEQUENCE [LARGE SCALE GENOMIC DNA]</scope>
    <source>
        <strain evidence="1 2">Marseille-Q4567</strain>
    </source>
</reference>
<organism evidence="1 2">
    <name type="scientific">Catonella massiliensis</name>
    <dbReference type="NCBI Taxonomy" id="2799636"/>
    <lineage>
        <taxon>Bacteria</taxon>
        <taxon>Bacillati</taxon>
        <taxon>Bacillota</taxon>
        <taxon>Clostridia</taxon>
        <taxon>Lachnospirales</taxon>
        <taxon>Lachnospiraceae</taxon>
        <taxon>Catonella</taxon>
    </lineage>
</organism>
<protein>
    <recommendedName>
        <fullName evidence="3">DUF3791 domain-containing protein</fullName>
    </recommendedName>
</protein>
<evidence type="ECO:0000313" key="2">
    <source>
        <dbReference type="Proteomes" id="UP000604730"/>
    </source>
</evidence>
<evidence type="ECO:0000313" key="1">
    <source>
        <dbReference type="EMBL" id="MBK5896606.1"/>
    </source>
</evidence>
<gene>
    <name evidence="1" type="ORF">JJN12_02240</name>
</gene>
<sequence>MLENKIETIKGLCVVNITKFIMTKLGLSADEAYAKFMQMEMFDLLMDTDSGMYLEQNEFLIACCEKELEYGAEELYKFLEVA</sequence>
<dbReference type="Proteomes" id="UP000604730">
    <property type="component" value="Unassembled WGS sequence"/>
</dbReference>
<evidence type="ECO:0008006" key="3">
    <source>
        <dbReference type="Google" id="ProtNLM"/>
    </source>
</evidence>